<evidence type="ECO:0000313" key="1">
    <source>
        <dbReference type="EMBL" id="KAH6943726.1"/>
    </source>
</evidence>
<gene>
    <name evidence="1" type="ORF">HPB50_025878</name>
</gene>
<accession>A0ACB7T980</accession>
<protein>
    <submittedName>
        <fullName evidence="1">Uncharacterized protein</fullName>
    </submittedName>
</protein>
<keyword evidence="2" id="KW-1185">Reference proteome</keyword>
<evidence type="ECO:0000313" key="2">
    <source>
        <dbReference type="Proteomes" id="UP000821845"/>
    </source>
</evidence>
<dbReference type="EMBL" id="CM023490">
    <property type="protein sequence ID" value="KAH6943726.1"/>
    <property type="molecule type" value="Genomic_DNA"/>
</dbReference>
<name>A0ACB7T980_HYAAI</name>
<dbReference type="Proteomes" id="UP000821845">
    <property type="component" value="Chromosome 10"/>
</dbReference>
<comment type="caution">
    <text evidence="1">The sequence shown here is derived from an EMBL/GenBank/DDBJ whole genome shotgun (WGS) entry which is preliminary data.</text>
</comment>
<organism evidence="1 2">
    <name type="scientific">Hyalomma asiaticum</name>
    <name type="common">Tick</name>
    <dbReference type="NCBI Taxonomy" id="266040"/>
    <lineage>
        <taxon>Eukaryota</taxon>
        <taxon>Metazoa</taxon>
        <taxon>Ecdysozoa</taxon>
        <taxon>Arthropoda</taxon>
        <taxon>Chelicerata</taxon>
        <taxon>Arachnida</taxon>
        <taxon>Acari</taxon>
        <taxon>Parasitiformes</taxon>
        <taxon>Ixodida</taxon>
        <taxon>Ixodoidea</taxon>
        <taxon>Ixodidae</taxon>
        <taxon>Hyalomminae</taxon>
        <taxon>Hyalomma</taxon>
    </lineage>
</organism>
<sequence length="369" mass="41627">MLLFLIKHHHCQPPLERHEPRHATKKEYRRRMRRLTWLLFSLLCRAQKQPPPPRTASFDPQPQLQPPPPPELPTPIPRPDFCKPPYNESHVMCATEPYQSCVTYYTNTSFMNDRILWMHNHYRSHVALGRLADFPSAANMLKMRWDAELANVAEAKGRLCATEIGTVHVFTDPLFGTDDFPQVGYNAYAHWSSQRTMPMIWHVVGRNWFDQNVAVPPQQIAEYVDAPGTEEFAQMVAAQAYALGCSYTRNYMPGMKEKPVLFLYICFYGPKSPVPGKPVYEPGPFCSLCPDDTACDVDTGLCVMKGEKPGPTKRPPDRTVETPPKPKKDGVGSYDSDLADDSAPEAFAVAVMLLVVAATVAAYRWSQVA</sequence>
<proteinExistence type="predicted"/>
<reference evidence="1" key="1">
    <citation type="submission" date="2020-05" db="EMBL/GenBank/DDBJ databases">
        <title>Large-scale comparative analyses of tick genomes elucidate their genetic diversity and vector capacities.</title>
        <authorList>
            <person name="Jia N."/>
            <person name="Wang J."/>
            <person name="Shi W."/>
            <person name="Du L."/>
            <person name="Sun Y."/>
            <person name="Zhan W."/>
            <person name="Jiang J."/>
            <person name="Wang Q."/>
            <person name="Zhang B."/>
            <person name="Ji P."/>
            <person name="Sakyi L.B."/>
            <person name="Cui X."/>
            <person name="Yuan T."/>
            <person name="Jiang B."/>
            <person name="Yang W."/>
            <person name="Lam T.T.-Y."/>
            <person name="Chang Q."/>
            <person name="Ding S."/>
            <person name="Wang X."/>
            <person name="Zhu J."/>
            <person name="Ruan X."/>
            <person name="Zhao L."/>
            <person name="Wei J."/>
            <person name="Que T."/>
            <person name="Du C."/>
            <person name="Cheng J."/>
            <person name="Dai P."/>
            <person name="Han X."/>
            <person name="Huang E."/>
            <person name="Gao Y."/>
            <person name="Liu J."/>
            <person name="Shao H."/>
            <person name="Ye R."/>
            <person name="Li L."/>
            <person name="Wei W."/>
            <person name="Wang X."/>
            <person name="Wang C."/>
            <person name="Yang T."/>
            <person name="Huo Q."/>
            <person name="Li W."/>
            <person name="Guo W."/>
            <person name="Chen H."/>
            <person name="Zhou L."/>
            <person name="Ni X."/>
            <person name="Tian J."/>
            <person name="Zhou Y."/>
            <person name="Sheng Y."/>
            <person name="Liu T."/>
            <person name="Pan Y."/>
            <person name="Xia L."/>
            <person name="Li J."/>
            <person name="Zhao F."/>
            <person name="Cao W."/>
        </authorList>
    </citation>
    <scope>NUCLEOTIDE SEQUENCE</scope>
    <source>
        <strain evidence="1">Hyas-2018</strain>
    </source>
</reference>